<accession>A0ACA9UKN8</accession>
<evidence type="ECO:0000313" key="1">
    <source>
        <dbReference type="EMBL" id="CAG9953780.1"/>
    </source>
</evidence>
<protein>
    <submittedName>
        <fullName evidence="1">Uncharacterized protein</fullName>
    </submittedName>
</protein>
<dbReference type="Proteomes" id="UP000836387">
    <property type="component" value="Unassembled WGS sequence"/>
</dbReference>
<keyword evidence="2" id="KW-1185">Reference proteome</keyword>
<comment type="caution">
    <text evidence="1">The sequence shown here is derived from an EMBL/GenBank/DDBJ whole genome shotgun (WGS) entry which is preliminary data.</text>
</comment>
<organism evidence="1 2">
    <name type="scientific">Clonostachys rosea f. rosea IK726</name>
    <dbReference type="NCBI Taxonomy" id="1349383"/>
    <lineage>
        <taxon>Eukaryota</taxon>
        <taxon>Fungi</taxon>
        <taxon>Dikarya</taxon>
        <taxon>Ascomycota</taxon>
        <taxon>Pezizomycotina</taxon>
        <taxon>Sordariomycetes</taxon>
        <taxon>Hypocreomycetidae</taxon>
        <taxon>Hypocreales</taxon>
        <taxon>Bionectriaceae</taxon>
        <taxon>Clonostachys</taxon>
    </lineage>
</organism>
<name>A0ACA9UKN8_BIOOC</name>
<dbReference type="EMBL" id="CADEHS020000544">
    <property type="protein sequence ID" value="CAG9953780.1"/>
    <property type="molecule type" value="Genomic_DNA"/>
</dbReference>
<sequence length="225" mass="24609">MSSPNPQDMTPEEMMLFAVSQVVQPSKLTPQAFLAAAVTLFVATAAFVAIRLWSNFKHIKIQMDDLLNKDPRDVTINWINTFSDDPLNSRTLIDFASASAIAASALGLYFQKAQTGGSSSNFANALLVTALESTIVIIVSCTPAIHLLWTREAGAVRARLGLSRLSTRNTGSRQEDFGSHSSGHRPGNHPGSIQVTTNHYIELGDMPNDYEPRSMAHVSVPHRYR</sequence>
<reference evidence="1" key="1">
    <citation type="submission" date="2020-04" db="EMBL/GenBank/DDBJ databases">
        <authorList>
            <person name="Broberg M."/>
        </authorList>
    </citation>
    <scope>NUCLEOTIDE SEQUENCE</scope>
</reference>
<gene>
    <name evidence="1" type="ORF">CRV2_00019701</name>
</gene>
<proteinExistence type="predicted"/>
<evidence type="ECO:0000313" key="2">
    <source>
        <dbReference type="Proteomes" id="UP000836387"/>
    </source>
</evidence>
<reference evidence="1" key="2">
    <citation type="submission" date="2021-10" db="EMBL/GenBank/DDBJ databases">
        <authorList>
            <person name="Piombo E."/>
        </authorList>
    </citation>
    <scope>NUCLEOTIDE SEQUENCE</scope>
</reference>